<proteinExistence type="predicted"/>
<reference evidence="1" key="2">
    <citation type="journal article" date="2022" name="New Phytol.">
        <title>Evolutionary transition to the ectomycorrhizal habit in the genomes of a hyperdiverse lineage of mushroom-forming fungi.</title>
        <authorList>
            <person name="Looney B."/>
            <person name="Miyauchi S."/>
            <person name="Morin E."/>
            <person name="Drula E."/>
            <person name="Courty P.E."/>
            <person name="Kohler A."/>
            <person name="Kuo A."/>
            <person name="LaButti K."/>
            <person name="Pangilinan J."/>
            <person name="Lipzen A."/>
            <person name="Riley R."/>
            <person name="Andreopoulos W."/>
            <person name="He G."/>
            <person name="Johnson J."/>
            <person name="Nolan M."/>
            <person name="Tritt A."/>
            <person name="Barry K.W."/>
            <person name="Grigoriev I.V."/>
            <person name="Nagy L.G."/>
            <person name="Hibbett D."/>
            <person name="Henrissat B."/>
            <person name="Matheny P.B."/>
            <person name="Labbe J."/>
            <person name="Martin F.M."/>
        </authorList>
    </citation>
    <scope>NUCLEOTIDE SEQUENCE</scope>
    <source>
        <strain evidence="1">HHB10654</strain>
    </source>
</reference>
<comment type="caution">
    <text evidence="1">The sequence shown here is derived from an EMBL/GenBank/DDBJ whole genome shotgun (WGS) entry which is preliminary data.</text>
</comment>
<evidence type="ECO:0000313" key="1">
    <source>
        <dbReference type="EMBL" id="KAI0065968.1"/>
    </source>
</evidence>
<reference evidence="1" key="1">
    <citation type="submission" date="2021-03" db="EMBL/GenBank/DDBJ databases">
        <authorList>
            <consortium name="DOE Joint Genome Institute"/>
            <person name="Ahrendt S."/>
            <person name="Looney B.P."/>
            <person name="Miyauchi S."/>
            <person name="Morin E."/>
            <person name="Drula E."/>
            <person name="Courty P.E."/>
            <person name="Chicoki N."/>
            <person name="Fauchery L."/>
            <person name="Kohler A."/>
            <person name="Kuo A."/>
            <person name="Labutti K."/>
            <person name="Pangilinan J."/>
            <person name="Lipzen A."/>
            <person name="Riley R."/>
            <person name="Andreopoulos W."/>
            <person name="He G."/>
            <person name="Johnson J."/>
            <person name="Barry K.W."/>
            <person name="Grigoriev I.V."/>
            <person name="Nagy L."/>
            <person name="Hibbett D."/>
            <person name="Henrissat B."/>
            <person name="Matheny P.B."/>
            <person name="Labbe J."/>
            <person name="Martin F."/>
        </authorList>
    </citation>
    <scope>NUCLEOTIDE SEQUENCE</scope>
    <source>
        <strain evidence="1">HHB10654</strain>
    </source>
</reference>
<gene>
    <name evidence="1" type="ORF">BV25DRAFT_1790296</name>
</gene>
<dbReference type="EMBL" id="MU277194">
    <property type="protein sequence ID" value="KAI0065968.1"/>
    <property type="molecule type" value="Genomic_DNA"/>
</dbReference>
<feature type="non-terminal residue" evidence="1">
    <location>
        <position position="110"/>
    </location>
</feature>
<organism evidence="1 2">
    <name type="scientific">Artomyces pyxidatus</name>
    <dbReference type="NCBI Taxonomy" id="48021"/>
    <lineage>
        <taxon>Eukaryota</taxon>
        <taxon>Fungi</taxon>
        <taxon>Dikarya</taxon>
        <taxon>Basidiomycota</taxon>
        <taxon>Agaricomycotina</taxon>
        <taxon>Agaricomycetes</taxon>
        <taxon>Russulales</taxon>
        <taxon>Auriscalpiaceae</taxon>
        <taxon>Artomyces</taxon>
    </lineage>
</organism>
<name>A0ACB8TAY2_9AGAM</name>
<keyword evidence="2" id="KW-1185">Reference proteome</keyword>
<sequence length="110" mass="12362">MPGPAIYIAVAIGTAAAVIVFKELVYDPHLRPKVDAWRENLAARHRERRQRRRQAVPVRASSPSDDDHDAPPFRKRRSSLDSQHTSSPIELEKLVATEVEEWRSGVDLGG</sequence>
<dbReference type="Proteomes" id="UP000814140">
    <property type="component" value="Unassembled WGS sequence"/>
</dbReference>
<evidence type="ECO:0000313" key="2">
    <source>
        <dbReference type="Proteomes" id="UP000814140"/>
    </source>
</evidence>
<accession>A0ACB8TAY2</accession>
<protein>
    <submittedName>
        <fullName evidence="1">Uncharacterized protein</fullName>
    </submittedName>
</protein>